<dbReference type="Gene3D" id="1.10.10.10">
    <property type="entry name" value="Winged helix-like DNA-binding domain superfamily/Winged helix DNA-binding domain"/>
    <property type="match status" value="1"/>
</dbReference>
<gene>
    <name evidence="2" type="ORF">VZC37_17755</name>
</gene>
<sequence length="157" mass="17584">MVVSHDESGRELTSSEREVWRTFVSGGWGLLAEINSTMSARGMSQADLRVLEALQDSCERGISELAAQVHMTVSTVSRQISRLVDEGSVERVQRGTDGRHRFVRITDRGREILTEHVLVRDDLIRRLVIEQLTPDEFAMLGHVFGKIGANLSRRGVV</sequence>
<dbReference type="InterPro" id="IPR011991">
    <property type="entry name" value="ArsR-like_HTH"/>
</dbReference>
<comment type="caution">
    <text evidence="2">The sequence shown here is derived from an EMBL/GenBank/DDBJ whole genome shotgun (WGS) entry which is preliminary data.</text>
</comment>
<dbReference type="PRINTS" id="PR00598">
    <property type="entry name" value="HTHMARR"/>
</dbReference>
<keyword evidence="3" id="KW-1185">Reference proteome</keyword>
<dbReference type="SMART" id="SM00347">
    <property type="entry name" value="HTH_MARR"/>
    <property type="match status" value="1"/>
</dbReference>
<dbReference type="InterPro" id="IPR039422">
    <property type="entry name" value="MarR/SlyA-like"/>
</dbReference>
<name>A0ABU7MGE4_9ACTN</name>
<dbReference type="PANTHER" id="PTHR33164">
    <property type="entry name" value="TRANSCRIPTIONAL REGULATOR, MARR FAMILY"/>
    <property type="match status" value="1"/>
</dbReference>
<protein>
    <submittedName>
        <fullName evidence="2">MarR family winged helix-turn-helix transcriptional regulator</fullName>
    </submittedName>
</protein>
<feature type="domain" description="HTH marR-type" evidence="1">
    <location>
        <begin position="5"/>
        <end position="149"/>
    </location>
</feature>
<evidence type="ECO:0000259" key="1">
    <source>
        <dbReference type="PROSITE" id="PS50995"/>
    </source>
</evidence>
<dbReference type="Pfam" id="PF13412">
    <property type="entry name" value="HTH_24"/>
    <property type="match status" value="1"/>
</dbReference>
<dbReference type="Proteomes" id="UP001347146">
    <property type="component" value="Unassembled WGS sequence"/>
</dbReference>
<dbReference type="PANTHER" id="PTHR33164:SF99">
    <property type="entry name" value="MARR FAMILY REGULATORY PROTEIN"/>
    <property type="match status" value="1"/>
</dbReference>
<dbReference type="InterPro" id="IPR036388">
    <property type="entry name" value="WH-like_DNA-bd_sf"/>
</dbReference>
<reference evidence="2 3" key="1">
    <citation type="submission" date="2024-01" db="EMBL/GenBank/DDBJ databases">
        <title>Draft genome sequence of Gordonia sp. LSe1-13.</title>
        <authorList>
            <person name="Suphannarot A."/>
            <person name="Mingma R."/>
        </authorList>
    </citation>
    <scope>NUCLEOTIDE SEQUENCE [LARGE SCALE GENOMIC DNA]</scope>
    <source>
        <strain evidence="2 3">LSe1-13</strain>
    </source>
</reference>
<evidence type="ECO:0000313" key="3">
    <source>
        <dbReference type="Proteomes" id="UP001347146"/>
    </source>
</evidence>
<dbReference type="InterPro" id="IPR036390">
    <property type="entry name" value="WH_DNA-bd_sf"/>
</dbReference>
<dbReference type="InterPro" id="IPR000835">
    <property type="entry name" value="HTH_MarR-typ"/>
</dbReference>
<accession>A0ABU7MGE4</accession>
<dbReference type="SUPFAM" id="SSF46785">
    <property type="entry name" value="Winged helix' DNA-binding domain"/>
    <property type="match status" value="1"/>
</dbReference>
<dbReference type="RefSeq" id="WP_330434137.1">
    <property type="nucleotide sequence ID" value="NZ_JAZDUF010000005.1"/>
</dbReference>
<dbReference type="EMBL" id="JAZDUF010000005">
    <property type="protein sequence ID" value="MEE3852189.1"/>
    <property type="molecule type" value="Genomic_DNA"/>
</dbReference>
<dbReference type="CDD" id="cd00090">
    <property type="entry name" value="HTH_ARSR"/>
    <property type="match status" value="1"/>
</dbReference>
<evidence type="ECO:0000313" key="2">
    <source>
        <dbReference type="EMBL" id="MEE3852189.1"/>
    </source>
</evidence>
<proteinExistence type="predicted"/>
<organism evidence="2 3">
    <name type="scientific">Gordonia sesuvii</name>
    <dbReference type="NCBI Taxonomy" id="3116777"/>
    <lineage>
        <taxon>Bacteria</taxon>
        <taxon>Bacillati</taxon>
        <taxon>Actinomycetota</taxon>
        <taxon>Actinomycetes</taxon>
        <taxon>Mycobacteriales</taxon>
        <taxon>Gordoniaceae</taxon>
        <taxon>Gordonia</taxon>
    </lineage>
</organism>
<dbReference type="PROSITE" id="PS50995">
    <property type="entry name" value="HTH_MARR_2"/>
    <property type="match status" value="1"/>
</dbReference>